<evidence type="ECO:0000256" key="4">
    <source>
        <dbReference type="ARBA" id="ARBA00022723"/>
    </source>
</evidence>
<dbReference type="Pfam" id="PF02467">
    <property type="entry name" value="Whib"/>
    <property type="match status" value="1"/>
</dbReference>
<evidence type="ECO:0000256" key="3">
    <source>
        <dbReference type="ARBA" id="ARBA00022485"/>
    </source>
</evidence>
<evidence type="ECO:0000256" key="10">
    <source>
        <dbReference type="ARBA" id="ARBA00023163"/>
    </source>
</evidence>
<dbReference type="GO" id="GO:0046872">
    <property type="term" value="F:metal ion binding"/>
    <property type="evidence" value="ECO:0007669"/>
    <property type="project" value="UniProtKB-KW"/>
</dbReference>
<evidence type="ECO:0000256" key="5">
    <source>
        <dbReference type="ARBA" id="ARBA00023004"/>
    </source>
</evidence>
<protein>
    <submittedName>
        <fullName evidence="12">WhiB-like iron-sulfur binding domain containing protein</fullName>
    </submittedName>
</protein>
<evidence type="ECO:0000256" key="2">
    <source>
        <dbReference type="ARBA" id="ARBA00006597"/>
    </source>
</evidence>
<evidence type="ECO:0000256" key="1">
    <source>
        <dbReference type="ARBA" id="ARBA00001966"/>
    </source>
</evidence>
<comment type="similarity">
    <text evidence="2">Belongs to the WhiB family.</text>
</comment>
<proteinExistence type="inferred from homology"/>
<evidence type="ECO:0000256" key="7">
    <source>
        <dbReference type="ARBA" id="ARBA00023015"/>
    </source>
</evidence>
<evidence type="ECO:0000256" key="6">
    <source>
        <dbReference type="ARBA" id="ARBA00023014"/>
    </source>
</evidence>
<dbReference type="InterPro" id="IPR003482">
    <property type="entry name" value="Whib"/>
</dbReference>
<dbReference type="GO" id="GO:0045892">
    <property type="term" value="P:negative regulation of DNA-templated transcription"/>
    <property type="evidence" value="ECO:0007669"/>
    <property type="project" value="TreeGrafter"/>
</dbReference>
<keyword evidence="7" id="KW-0805">Transcription regulation</keyword>
<keyword evidence="5" id="KW-0408">Iron</keyword>
<dbReference type="GO" id="GO:0051539">
    <property type="term" value="F:4 iron, 4 sulfur cluster binding"/>
    <property type="evidence" value="ECO:0007669"/>
    <property type="project" value="UniProtKB-KW"/>
</dbReference>
<evidence type="ECO:0000256" key="9">
    <source>
        <dbReference type="ARBA" id="ARBA00023157"/>
    </source>
</evidence>
<keyword evidence="6" id="KW-0411">Iron-sulfur</keyword>
<dbReference type="GO" id="GO:0047134">
    <property type="term" value="F:protein-disulfide reductase [NAD(P)H] activity"/>
    <property type="evidence" value="ECO:0007669"/>
    <property type="project" value="TreeGrafter"/>
</dbReference>
<organism evidence="12">
    <name type="scientific">uncultured Caudovirales phage</name>
    <dbReference type="NCBI Taxonomy" id="2100421"/>
    <lineage>
        <taxon>Viruses</taxon>
        <taxon>Duplodnaviria</taxon>
        <taxon>Heunggongvirae</taxon>
        <taxon>Uroviricota</taxon>
        <taxon>Caudoviricetes</taxon>
        <taxon>Peduoviridae</taxon>
        <taxon>Maltschvirus</taxon>
        <taxon>Maltschvirus maltsch</taxon>
    </lineage>
</organism>
<keyword evidence="3" id="KW-0004">4Fe-4S</keyword>
<keyword evidence="10" id="KW-0804">Transcription</keyword>
<evidence type="ECO:0000259" key="11">
    <source>
        <dbReference type="PROSITE" id="PS51674"/>
    </source>
</evidence>
<keyword evidence="4" id="KW-0479">Metal-binding</keyword>
<sequence>MTTLRQLLGIERKYLELHEAIREVGTVECEELPDVFFAQEASREAQKLAEEIARNICGNCPVRVKCRDYALSTRVTGIWGGTTEAERY</sequence>
<dbReference type="GO" id="GO:0003677">
    <property type="term" value="F:DNA binding"/>
    <property type="evidence" value="ECO:0007669"/>
    <property type="project" value="UniProtKB-KW"/>
</dbReference>
<name>A0A6J5NEQ4_9CAUD</name>
<reference evidence="12" key="1">
    <citation type="submission" date="2020-04" db="EMBL/GenBank/DDBJ databases">
        <authorList>
            <person name="Chiriac C."/>
            <person name="Salcher M."/>
            <person name="Ghai R."/>
            <person name="Kavagutti S V."/>
        </authorList>
    </citation>
    <scope>NUCLEOTIDE SEQUENCE</scope>
</reference>
<comment type="cofactor">
    <cofactor evidence="1">
        <name>[4Fe-4S] cluster</name>
        <dbReference type="ChEBI" id="CHEBI:49883"/>
    </cofactor>
</comment>
<evidence type="ECO:0000256" key="8">
    <source>
        <dbReference type="ARBA" id="ARBA00023125"/>
    </source>
</evidence>
<feature type="domain" description="4Fe-4S Wbl-type" evidence="11">
    <location>
        <begin position="28"/>
        <end position="88"/>
    </location>
</feature>
<gene>
    <name evidence="12" type="ORF">UFOVP692_11</name>
</gene>
<keyword evidence="8" id="KW-0238">DNA-binding</keyword>
<keyword evidence="9" id="KW-1015">Disulfide bond</keyword>
<dbReference type="InterPro" id="IPR034768">
    <property type="entry name" value="4FE4S_WBL"/>
</dbReference>
<evidence type="ECO:0000313" key="12">
    <source>
        <dbReference type="EMBL" id="CAB4157267.1"/>
    </source>
</evidence>
<dbReference type="EMBL" id="LR796658">
    <property type="protein sequence ID" value="CAB4157267.1"/>
    <property type="molecule type" value="Genomic_DNA"/>
</dbReference>
<accession>A0A6J5NEQ4</accession>
<dbReference type="PROSITE" id="PS51674">
    <property type="entry name" value="4FE4S_WBL"/>
    <property type="match status" value="1"/>
</dbReference>
<dbReference type="PANTHER" id="PTHR38839">
    <property type="entry name" value="TRANSCRIPTIONAL REGULATOR WHID-RELATED"/>
    <property type="match status" value="1"/>
</dbReference>